<dbReference type="RefSeq" id="WP_160161282.1">
    <property type="nucleotide sequence ID" value="NZ_BIFH01000013.1"/>
</dbReference>
<name>A0A401YDZ2_9ACTN</name>
<reference evidence="5 6" key="1">
    <citation type="submission" date="2018-12" db="EMBL/GenBank/DDBJ databases">
        <title>Draft genome sequence of Embleya hyalina NBRC 13850T.</title>
        <authorList>
            <person name="Komaki H."/>
            <person name="Hosoyama A."/>
            <person name="Kimura A."/>
            <person name="Ichikawa N."/>
            <person name="Tamura T."/>
        </authorList>
    </citation>
    <scope>NUCLEOTIDE SEQUENCE [LARGE SCALE GENOMIC DNA]</scope>
    <source>
        <strain evidence="5 6">NBRC 13850</strain>
    </source>
</reference>
<dbReference type="EMBL" id="BIFH01000013">
    <property type="protein sequence ID" value="GCD92829.1"/>
    <property type="molecule type" value="Genomic_DNA"/>
</dbReference>
<dbReference type="Pfam" id="PF12833">
    <property type="entry name" value="HTH_18"/>
    <property type="match status" value="1"/>
</dbReference>
<comment type="caution">
    <text evidence="5">The sequence shown here is derived from an EMBL/GenBank/DDBJ whole genome shotgun (WGS) entry which is preliminary data.</text>
</comment>
<sequence>MSRRAGPALRGHVLGLRGFRFRALGTRHRLVVPDGVVRLMIGFGEPVRVVDAIDPRRFVSGTSMVTGGCTKAVIGEHTGVLTGVTVLLTPLAAYRICALPMAEWVDRPLDPAHLFGTRGRHFDERLAECPDWPGRFGLIEELLAARLREGPLGCPEVVGAWRELVRVDGRARVDDLADAAGWSVRRLERRFREQVGTSPKSMAQVLRLRAALRLQDAGLSWTEAATETGYHDQPHFVRTFKSLIGCTPGRFRSDQEVRRTVGEAGWVDS</sequence>
<dbReference type="GO" id="GO:0003700">
    <property type="term" value="F:DNA-binding transcription factor activity"/>
    <property type="evidence" value="ECO:0007669"/>
    <property type="project" value="InterPro"/>
</dbReference>
<accession>A0A401YDZ2</accession>
<evidence type="ECO:0000313" key="6">
    <source>
        <dbReference type="Proteomes" id="UP000286931"/>
    </source>
</evidence>
<dbReference type="InterPro" id="IPR009057">
    <property type="entry name" value="Homeodomain-like_sf"/>
</dbReference>
<protein>
    <submittedName>
        <fullName evidence="5">Putative AraC-family regulatory protein</fullName>
    </submittedName>
</protein>
<evidence type="ECO:0000259" key="4">
    <source>
        <dbReference type="PROSITE" id="PS01124"/>
    </source>
</evidence>
<dbReference type="Proteomes" id="UP000286931">
    <property type="component" value="Unassembled WGS sequence"/>
</dbReference>
<dbReference type="AlphaFoldDB" id="A0A401YDZ2"/>
<dbReference type="SMART" id="SM00342">
    <property type="entry name" value="HTH_ARAC"/>
    <property type="match status" value="1"/>
</dbReference>
<dbReference type="PANTHER" id="PTHR46796:SF15">
    <property type="entry name" value="BLL1074 PROTEIN"/>
    <property type="match status" value="1"/>
</dbReference>
<evidence type="ECO:0000256" key="2">
    <source>
        <dbReference type="ARBA" id="ARBA00023125"/>
    </source>
</evidence>
<gene>
    <name evidence="5" type="ORF">EHYA_00471</name>
</gene>
<proteinExistence type="predicted"/>
<dbReference type="InterPro" id="IPR018060">
    <property type="entry name" value="HTH_AraC"/>
</dbReference>
<keyword evidence="1" id="KW-0805">Transcription regulation</keyword>
<dbReference type="GO" id="GO:0043565">
    <property type="term" value="F:sequence-specific DNA binding"/>
    <property type="evidence" value="ECO:0007669"/>
    <property type="project" value="InterPro"/>
</dbReference>
<dbReference type="PANTHER" id="PTHR46796">
    <property type="entry name" value="HTH-TYPE TRANSCRIPTIONAL ACTIVATOR RHAS-RELATED"/>
    <property type="match status" value="1"/>
</dbReference>
<dbReference type="SUPFAM" id="SSF46689">
    <property type="entry name" value="Homeodomain-like"/>
    <property type="match status" value="1"/>
</dbReference>
<dbReference type="InterPro" id="IPR050204">
    <property type="entry name" value="AraC_XylS_family_regulators"/>
</dbReference>
<dbReference type="Gene3D" id="1.10.10.60">
    <property type="entry name" value="Homeodomain-like"/>
    <property type="match status" value="1"/>
</dbReference>
<feature type="domain" description="HTH araC/xylS-type" evidence="4">
    <location>
        <begin position="172"/>
        <end position="254"/>
    </location>
</feature>
<keyword evidence="6" id="KW-1185">Reference proteome</keyword>
<evidence type="ECO:0000256" key="3">
    <source>
        <dbReference type="ARBA" id="ARBA00023163"/>
    </source>
</evidence>
<keyword evidence="3" id="KW-0804">Transcription</keyword>
<evidence type="ECO:0000256" key="1">
    <source>
        <dbReference type="ARBA" id="ARBA00023015"/>
    </source>
</evidence>
<keyword evidence="2" id="KW-0238">DNA-binding</keyword>
<evidence type="ECO:0000313" key="5">
    <source>
        <dbReference type="EMBL" id="GCD92829.1"/>
    </source>
</evidence>
<dbReference type="OrthoDB" id="2559672at2"/>
<dbReference type="PROSITE" id="PS01124">
    <property type="entry name" value="HTH_ARAC_FAMILY_2"/>
    <property type="match status" value="1"/>
</dbReference>
<organism evidence="5 6">
    <name type="scientific">Embleya hyalina</name>
    <dbReference type="NCBI Taxonomy" id="516124"/>
    <lineage>
        <taxon>Bacteria</taxon>
        <taxon>Bacillati</taxon>
        <taxon>Actinomycetota</taxon>
        <taxon>Actinomycetes</taxon>
        <taxon>Kitasatosporales</taxon>
        <taxon>Streptomycetaceae</taxon>
        <taxon>Embleya</taxon>
    </lineage>
</organism>